<keyword evidence="4" id="KW-1185">Reference proteome</keyword>
<sequence length="199" mass="22872">MNSNIQRPANQRRAEWRAKCRSLLSEHIKTRLGIEVAATDVRLLPGPDAIYEWDYLPERQHLFQKQISKHNIAACKEITSEIGKSIHATLPGVPKPVLNEHGISDSSRPRTRRDPTNPRSFSSLICELTERTEIQSTQLRENKQLIEARDEQVAALHLQCEDREREIAEFKRRIAAARIRLGDFEKSISTFQEQIASIL</sequence>
<accession>A0A0D2BG30</accession>
<dbReference type="HOGENOM" id="CLU_089032_1_1_1"/>
<protein>
    <submittedName>
        <fullName evidence="3">Uncharacterized protein</fullName>
    </submittedName>
</protein>
<feature type="coiled-coil region" evidence="1">
    <location>
        <begin position="153"/>
        <end position="180"/>
    </location>
</feature>
<evidence type="ECO:0000313" key="3">
    <source>
        <dbReference type="EMBL" id="KIW36442.1"/>
    </source>
</evidence>
<organism evidence="3 4">
    <name type="scientific">Exophiala oligosperma</name>
    <dbReference type="NCBI Taxonomy" id="215243"/>
    <lineage>
        <taxon>Eukaryota</taxon>
        <taxon>Fungi</taxon>
        <taxon>Dikarya</taxon>
        <taxon>Ascomycota</taxon>
        <taxon>Pezizomycotina</taxon>
        <taxon>Eurotiomycetes</taxon>
        <taxon>Chaetothyriomycetidae</taxon>
        <taxon>Chaetothyriales</taxon>
        <taxon>Herpotrichiellaceae</taxon>
        <taxon>Exophiala</taxon>
    </lineage>
</organism>
<dbReference type="AlphaFoldDB" id="A0A0D2BG30"/>
<dbReference type="Proteomes" id="UP000053342">
    <property type="component" value="Unassembled WGS sequence"/>
</dbReference>
<evidence type="ECO:0000256" key="2">
    <source>
        <dbReference type="SAM" id="MobiDB-lite"/>
    </source>
</evidence>
<gene>
    <name evidence="3" type="ORF">PV06_11330</name>
</gene>
<name>A0A0D2BG30_9EURO</name>
<feature type="region of interest" description="Disordered" evidence="2">
    <location>
        <begin position="93"/>
        <end position="120"/>
    </location>
</feature>
<dbReference type="OrthoDB" id="5428321at2759"/>
<evidence type="ECO:0000313" key="4">
    <source>
        <dbReference type="Proteomes" id="UP000053342"/>
    </source>
</evidence>
<dbReference type="STRING" id="215243.A0A0D2BG30"/>
<keyword evidence="1" id="KW-0175">Coiled coil</keyword>
<evidence type="ECO:0000256" key="1">
    <source>
        <dbReference type="SAM" id="Coils"/>
    </source>
</evidence>
<dbReference type="GeneID" id="27363404"/>
<proteinExistence type="predicted"/>
<reference evidence="3 4" key="1">
    <citation type="submission" date="2015-01" db="EMBL/GenBank/DDBJ databases">
        <title>The Genome Sequence of Exophiala oligosperma CBS72588.</title>
        <authorList>
            <consortium name="The Broad Institute Genomics Platform"/>
            <person name="Cuomo C."/>
            <person name="de Hoog S."/>
            <person name="Gorbushina A."/>
            <person name="Stielow B."/>
            <person name="Teixiera M."/>
            <person name="Abouelleil A."/>
            <person name="Chapman S.B."/>
            <person name="Priest M."/>
            <person name="Young S.K."/>
            <person name="Wortman J."/>
            <person name="Nusbaum C."/>
            <person name="Birren B."/>
        </authorList>
    </citation>
    <scope>NUCLEOTIDE SEQUENCE [LARGE SCALE GENOMIC DNA]</scope>
    <source>
        <strain evidence="3 4">CBS 72588</strain>
    </source>
</reference>
<dbReference type="RefSeq" id="XP_016256658.1">
    <property type="nucleotide sequence ID" value="XM_016412983.1"/>
</dbReference>
<dbReference type="VEuPathDB" id="FungiDB:PV06_11330"/>
<dbReference type="EMBL" id="KN847358">
    <property type="protein sequence ID" value="KIW36442.1"/>
    <property type="molecule type" value="Genomic_DNA"/>
</dbReference>